<dbReference type="STRING" id="930991.A0A0D0DVH2"/>
<reference evidence="2" key="2">
    <citation type="submission" date="2015-01" db="EMBL/GenBank/DDBJ databases">
        <title>Evolutionary Origins and Diversification of the Mycorrhizal Mutualists.</title>
        <authorList>
            <consortium name="DOE Joint Genome Institute"/>
            <consortium name="Mycorrhizal Genomics Consortium"/>
            <person name="Kohler A."/>
            <person name="Kuo A."/>
            <person name="Nagy L.G."/>
            <person name="Floudas D."/>
            <person name="Copeland A."/>
            <person name="Barry K.W."/>
            <person name="Cichocki N."/>
            <person name="Veneault-Fourrey C."/>
            <person name="LaButti K."/>
            <person name="Lindquist E.A."/>
            <person name="Lipzen A."/>
            <person name="Lundell T."/>
            <person name="Morin E."/>
            <person name="Murat C."/>
            <person name="Riley R."/>
            <person name="Ohm R."/>
            <person name="Sun H."/>
            <person name="Tunlid A."/>
            <person name="Henrissat B."/>
            <person name="Grigoriev I.V."/>
            <person name="Hibbett D.S."/>
            <person name="Martin F."/>
        </authorList>
    </citation>
    <scope>NUCLEOTIDE SEQUENCE [LARGE SCALE GENOMIC DNA]</scope>
    <source>
        <strain evidence="2">Ve08.2h10</strain>
    </source>
</reference>
<protein>
    <submittedName>
        <fullName evidence="1">Unplaced genomic scaffold scaffold_57, whole genome shotgun sequence</fullName>
    </submittedName>
</protein>
<reference evidence="1 2" key="1">
    <citation type="submission" date="2014-04" db="EMBL/GenBank/DDBJ databases">
        <authorList>
            <consortium name="DOE Joint Genome Institute"/>
            <person name="Kuo A."/>
            <person name="Kohler A."/>
            <person name="Jargeat P."/>
            <person name="Nagy L.G."/>
            <person name="Floudas D."/>
            <person name="Copeland A."/>
            <person name="Barry K.W."/>
            <person name="Cichocki N."/>
            <person name="Veneault-Fourrey C."/>
            <person name="LaButti K."/>
            <person name="Lindquist E.A."/>
            <person name="Lipzen A."/>
            <person name="Lundell T."/>
            <person name="Morin E."/>
            <person name="Murat C."/>
            <person name="Sun H."/>
            <person name="Tunlid A."/>
            <person name="Henrissat B."/>
            <person name="Grigoriev I.V."/>
            <person name="Hibbett D.S."/>
            <person name="Martin F."/>
            <person name="Nordberg H.P."/>
            <person name="Cantor M.N."/>
            <person name="Hua S.X."/>
        </authorList>
    </citation>
    <scope>NUCLEOTIDE SEQUENCE [LARGE SCALE GENOMIC DNA]</scope>
    <source>
        <strain evidence="1 2">Ve08.2h10</strain>
    </source>
</reference>
<dbReference type="Proteomes" id="UP000054538">
    <property type="component" value="Unassembled WGS sequence"/>
</dbReference>
<dbReference type="InterPro" id="IPR021848">
    <property type="entry name" value="HODM_asu-like"/>
</dbReference>
<sequence>MIAGVLLDLVAALVAVGLLATIFTTNNIFDAKWVLSGLYQWLGQVLCRKSIPDYTKLTGFPKPKPVHDFDIDSAKPRPYRPFRWEYHQNMSLKKLEPDWWIELESSYRGRIAQRKQLYVEHEKLVIDELPGSQEASRECMEMVIQYICQRYPNQFHYDNWTGVFSNNILGTKVDISTVHPLVFLLDHVPEDFLITQEDPDTGSYVLRAAVSCSAIGWNIGQKMGRPLHQIHGPVPDYKEKMAFSMDRFFSKLPCDKPIQRGSWGLEVGESLFVQTDEADWSGRQTQDPNLSLSNTYLRVDWQTLRRMPKSRAIVFNFKVLFTPVTNFRREPYIPKLVLKVLLEGKKSMLEYKGTWRIEHKVIPALKEWAKEQEETGLVPTDWKERTLDEDPFYPGWKNHYPMHV</sequence>
<dbReference type="AlphaFoldDB" id="A0A0D0DVH2"/>
<gene>
    <name evidence="1" type="ORF">PAXRUDRAFT_9274</name>
</gene>
<dbReference type="HOGENOM" id="CLU_025462_3_0_1"/>
<organism evidence="1 2">
    <name type="scientific">Paxillus rubicundulus Ve08.2h10</name>
    <dbReference type="NCBI Taxonomy" id="930991"/>
    <lineage>
        <taxon>Eukaryota</taxon>
        <taxon>Fungi</taxon>
        <taxon>Dikarya</taxon>
        <taxon>Basidiomycota</taxon>
        <taxon>Agaricomycotina</taxon>
        <taxon>Agaricomycetes</taxon>
        <taxon>Agaricomycetidae</taxon>
        <taxon>Boletales</taxon>
        <taxon>Paxilineae</taxon>
        <taxon>Paxillaceae</taxon>
        <taxon>Paxillus</taxon>
    </lineage>
</organism>
<evidence type="ECO:0000313" key="2">
    <source>
        <dbReference type="Proteomes" id="UP000054538"/>
    </source>
</evidence>
<proteinExistence type="predicted"/>
<name>A0A0D0DVH2_9AGAM</name>
<accession>A0A0D0DVH2</accession>
<dbReference type="OrthoDB" id="5043642at2759"/>
<dbReference type="Pfam" id="PF11927">
    <property type="entry name" value="HODM_asu-like"/>
    <property type="match status" value="1"/>
</dbReference>
<dbReference type="EMBL" id="KN824879">
    <property type="protein sequence ID" value="KIK98823.1"/>
    <property type="molecule type" value="Genomic_DNA"/>
</dbReference>
<keyword evidence="2" id="KW-1185">Reference proteome</keyword>
<dbReference type="InParanoid" id="A0A0D0DVH2"/>
<evidence type="ECO:0000313" key="1">
    <source>
        <dbReference type="EMBL" id="KIK98823.1"/>
    </source>
</evidence>